<dbReference type="Pfam" id="PF00486">
    <property type="entry name" value="Trans_reg_C"/>
    <property type="match status" value="1"/>
</dbReference>
<dbReference type="PROSITE" id="PS51755">
    <property type="entry name" value="OMPR_PHOB"/>
    <property type="match status" value="1"/>
</dbReference>
<comment type="function">
    <text evidence="7">This protein is a positive regulator for the phosphate regulon. Transcription of this operon is positively regulated by PhoB and PhoR when phosphate is limited.</text>
</comment>
<keyword evidence="2 8" id="KW-0597">Phosphoprotein</keyword>
<feature type="DNA-binding region" description="OmpR/PhoB-type" evidence="9">
    <location>
        <begin position="134"/>
        <end position="228"/>
    </location>
</feature>
<organism evidence="12 13">
    <name type="scientific">Fluviicola chungangensis</name>
    <dbReference type="NCBI Taxonomy" id="2597671"/>
    <lineage>
        <taxon>Bacteria</taxon>
        <taxon>Pseudomonadati</taxon>
        <taxon>Bacteroidota</taxon>
        <taxon>Flavobacteriia</taxon>
        <taxon>Flavobacteriales</taxon>
        <taxon>Crocinitomicaceae</taxon>
        <taxon>Fluviicola</taxon>
    </lineage>
</organism>
<dbReference type="Pfam" id="PF00072">
    <property type="entry name" value="Response_reg"/>
    <property type="match status" value="1"/>
</dbReference>
<evidence type="ECO:0000256" key="5">
    <source>
        <dbReference type="ARBA" id="ARBA00023125"/>
    </source>
</evidence>
<dbReference type="InterPro" id="IPR039420">
    <property type="entry name" value="WalR-like"/>
</dbReference>
<dbReference type="InterPro" id="IPR001789">
    <property type="entry name" value="Sig_transdc_resp-reg_receiver"/>
</dbReference>
<dbReference type="InterPro" id="IPR011006">
    <property type="entry name" value="CheY-like_superfamily"/>
</dbReference>
<dbReference type="PROSITE" id="PS50110">
    <property type="entry name" value="RESPONSE_REGULATORY"/>
    <property type="match status" value="1"/>
</dbReference>
<keyword evidence="6" id="KW-0804">Transcription</keyword>
<sequence length="229" mass="26076">MQVSKGQTILLVDDEKDILEFLQYNLEREGYKVFVANDGLEGVEMAQKVSPDLILMDVMMPRMDGIEACQTIRQDLQLNSPLIAFLTSRAEDYSQVAGFEAGADDYITKPIRPRLLVSKVEALLRRAGRINGTEAEIKTSSITVNREKFLVFMNDQEIQLPKKEFELIELLASRPGKVFTREQILTTVWGDETIVGERTIDVHIRKLREKLGESYIRTIKGVGYTFSEK</sequence>
<name>A0A556N0Q5_9FLAO</name>
<gene>
    <name evidence="12" type="ORF">FO442_08515</name>
</gene>
<comment type="caution">
    <text evidence="12">The sequence shown here is derived from an EMBL/GenBank/DDBJ whole genome shotgun (WGS) entry which is preliminary data.</text>
</comment>
<evidence type="ECO:0000256" key="6">
    <source>
        <dbReference type="ARBA" id="ARBA00023163"/>
    </source>
</evidence>
<evidence type="ECO:0000313" key="12">
    <source>
        <dbReference type="EMBL" id="TSJ45782.1"/>
    </source>
</evidence>
<dbReference type="EMBL" id="VLPL01000003">
    <property type="protein sequence ID" value="TSJ45782.1"/>
    <property type="molecule type" value="Genomic_DNA"/>
</dbReference>
<keyword evidence="3" id="KW-0902">Two-component regulatory system</keyword>
<keyword evidence="4" id="KW-0805">Transcription regulation</keyword>
<dbReference type="GO" id="GO:0000976">
    <property type="term" value="F:transcription cis-regulatory region binding"/>
    <property type="evidence" value="ECO:0007669"/>
    <property type="project" value="TreeGrafter"/>
</dbReference>
<dbReference type="SUPFAM" id="SSF52172">
    <property type="entry name" value="CheY-like"/>
    <property type="match status" value="1"/>
</dbReference>
<dbReference type="Gene3D" id="3.40.50.2300">
    <property type="match status" value="1"/>
</dbReference>
<protein>
    <recommendedName>
        <fullName evidence="1">Phosphate regulon transcriptional regulatory protein PhoB</fullName>
    </recommendedName>
</protein>
<dbReference type="AlphaFoldDB" id="A0A556N0Q5"/>
<feature type="modified residue" description="4-aspartylphosphate" evidence="8">
    <location>
        <position position="57"/>
    </location>
</feature>
<dbReference type="InterPro" id="IPR036388">
    <property type="entry name" value="WH-like_DNA-bd_sf"/>
</dbReference>
<evidence type="ECO:0000256" key="8">
    <source>
        <dbReference type="PROSITE-ProRule" id="PRU00169"/>
    </source>
</evidence>
<evidence type="ECO:0000256" key="3">
    <source>
        <dbReference type="ARBA" id="ARBA00023012"/>
    </source>
</evidence>
<evidence type="ECO:0000256" key="7">
    <source>
        <dbReference type="ARBA" id="ARBA00024735"/>
    </source>
</evidence>
<accession>A0A556N0Q5</accession>
<evidence type="ECO:0000259" key="10">
    <source>
        <dbReference type="PROSITE" id="PS50110"/>
    </source>
</evidence>
<evidence type="ECO:0000313" key="13">
    <source>
        <dbReference type="Proteomes" id="UP000316008"/>
    </source>
</evidence>
<dbReference type="Gene3D" id="1.10.10.10">
    <property type="entry name" value="Winged helix-like DNA-binding domain superfamily/Winged helix DNA-binding domain"/>
    <property type="match status" value="1"/>
</dbReference>
<dbReference type="GO" id="GO:0005829">
    <property type="term" value="C:cytosol"/>
    <property type="evidence" value="ECO:0007669"/>
    <property type="project" value="TreeGrafter"/>
</dbReference>
<dbReference type="PANTHER" id="PTHR48111">
    <property type="entry name" value="REGULATOR OF RPOS"/>
    <property type="match status" value="1"/>
</dbReference>
<dbReference type="GO" id="GO:0032993">
    <property type="term" value="C:protein-DNA complex"/>
    <property type="evidence" value="ECO:0007669"/>
    <property type="project" value="TreeGrafter"/>
</dbReference>
<dbReference type="SMART" id="SM00448">
    <property type="entry name" value="REC"/>
    <property type="match status" value="1"/>
</dbReference>
<dbReference type="GO" id="GO:0006355">
    <property type="term" value="P:regulation of DNA-templated transcription"/>
    <property type="evidence" value="ECO:0007669"/>
    <property type="project" value="InterPro"/>
</dbReference>
<dbReference type="FunFam" id="1.10.10.10:FF:000018">
    <property type="entry name" value="DNA-binding response regulator ResD"/>
    <property type="match status" value="1"/>
</dbReference>
<dbReference type="FunFam" id="3.40.50.2300:FF:000001">
    <property type="entry name" value="DNA-binding response regulator PhoB"/>
    <property type="match status" value="1"/>
</dbReference>
<evidence type="ECO:0000256" key="4">
    <source>
        <dbReference type="ARBA" id="ARBA00023015"/>
    </source>
</evidence>
<proteinExistence type="predicted"/>
<evidence type="ECO:0000256" key="2">
    <source>
        <dbReference type="ARBA" id="ARBA00022553"/>
    </source>
</evidence>
<evidence type="ECO:0000256" key="9">
    <source>
        <dbReference type="PROSITE-ProRule" id="PRU01091"/>
    </source>
</evidence>
<dbReference type="GO" id="GO:0000156">
    <property type="term" value="F:phosphorelay response regulator activity"/>
    <property type="evidence" value="ECO:0007669"/>
    <property type="project" value="TreeGrafter"/>
</dbReference>
<keyword evidence="13" id="KW-1185">Reference proteome</keyword>
<dbReference type="CDD" id="cd17574">
    <property type="entry name" value="REC_OmpR"/>
    <property type="match status" value="1"/>
</dbReference>
<dbReference type="Proteomes" id="UP000316008">
    <property type="component" value="Unassembled WGS sequence"/>
</dbReference>
<dbReference type="InterPro" id="IPR001867">
    <property type="entry name" value="OmpR/PhoB-type_DNA-bd"/>
</dbReference>
<dbReference type="PANTHER" id="PTHR48111:SF40">
    <property type="entry name" value="PHOSPHATE REGULON TRANSCRIPTIONAL REGULATORY PROTEIN PHOB"/>
    <property type="match status" value="1"/>
</dbReference>
<feature type="domain" description="OmpR/PhoB-type" evidence="11">
    <location>
        <begin position="134"/>
        <end position="228"/>
    </location>
</feature>
<evidence type="ECO:0000256" key="1">
    <source>
        <dbReference type="ARBA" id="ARBA00013332"/>
    </source>
</evidence>
<feature type="domain" description="Response regulatory" evidence="10">
    <location>
        <begin position="8"/>
        <end position="124"/>
    </location>
</feature>
<dbReference type="SMART" id="SM00862">
    <property type="entry name" value="Trans_reg_C"/>
    <property type="match status" value="1"/>
</dbReference>
<dbReference type="CDD" id="cd00383">
    <property type="entry name" value="trans_reg_C"/>
    <property type="match status" value="1"/>
</dbReference>
<reference evidence="12 13" key="1">
    <citation type="submission" date="2019-07" db="EMBL/GenBank/DDBJ databases">
        <authorList>
            <person name="Huq M.A."/>
        </authorList>
    </citation>
    <scope>NUCLEOTIDE SEQUENCE [LARGE SCALE GENOMIC DNA]</scope>
    <source>
        <strain evidence="12 13">MAH-3</strain>
    </source>
</reference>
<dbReference type="SUPFAM" id="SSF46894">
    <property type="entry name" value="C-terminal effector domain of the bipartite response regulators"/>
    <property type="match status" value="1"/>
</dbReference>
<dbReference type="InterPro" id="IPR016032">
    <property type="entry name" value="Sig_transdc_resp-reg_C-effctor"/>
</dbReference>
<dbReference type="OrthoDB" id="9790442at2"/>
<keyword evidence="5 9" id="KW-0238">DNA-binding</keyword>
<dbReference type="RefSeq" id="WP_144332737.1">
    <property type="nucleotide sequence ID" value="NZ_VLPL01000003.1"/>
</dbReference>
<evidence type="ECO:0000259" key="11">
    <source>
        <dbReference type="PROSITE" id="PS51755"/>
    </source>
</evidence>